<dbReference type="GO" id="GO:0061608">
    <property type="term" value="F:nuclear import signal receptor activity"/>
    <property type="evidence" value="ECO:0007669"/>
    <property type="project" value="TreeGrafter"/>
</dbReference>
<evidence type="ECO:0000313" key="1">
    <source>
        <dbReference type="EMBL" id="KAJ8424809.1"/>
    </source>
</evidence>
<dbReference type="GO" id="GO:0005737">
    <property type="term" value="C:cytoplasm"/>
    <property type="evidence" value="ECO:0007669"/>
    <property type="project" value="TreeGrafter"/>
</dbReference>
<dbReference type="PANTHER" id="PTHR37723:SF1">
    <property type="entry name" value="PROTEIN FAR-RED-ELONGATED HYPOCOTYL 1-LIKE"/>
    <property type="match status" value="1"/>
</dbReference>
<sequence length="218" mass="24243">MNPDVAKLKKRKFFTEDAEESTLPAAKHKCFEAAIDLEEDLLITTDTENVSSDMDVLDTLVDSGEDSNSFTADFRLFAEVKFNADSGKIDSCNEASTSRSNSASAKSLNSSFYSEIKILSVAGDGKEDMILTGGEKYPSLGVGWDDTDFLNECMSAEHFKDSKQQGTEGLKEFLSCSGMNSNLYMLSSERWSADQEAQLRRKPTIDQEFEQYFSTLML</sequence>
<proteinExistence type="predicted"/>
<dbReference type="GO" id="GO:0009639">
    <property type="term" value="P:response to red or far red light"/>
    <property type="evidence" value="ECO:0007669"/>
    <property type="project" value="InterPro"/>
</dbReference>
<dbReference type="AlphaFoldDB" id="A0A9Q1GT69"/>
<dbReference type="GO" id="GO:0016607">
    <property type="term" value="C:nuclear speck"/>
    <property type="evidence" value="ECO:0007669"/>
    <property type="project" value="TreeGrafter"/>
</dbReference>
<protein>
    <submittedName>
        <fullName evidence="1">Uncharacterized protein</fullName>
    </submittedName>
</protein>
<gene>
    <name evidence="1" type="ORF">Cgig2_018491</name>
</gene>
<organism evidence="1 2">
    <name type="scientific">Carnegiea gigantea</name>
    <dbReference type="NCBI Taxonomy" id="171969"/>
    <lineage>
        <taxon>Eukaryota</taxon>
        <taxon>Viridiplantae</taxon>
        <taxon>Streptophyta</taxon>
        <taxon>Embryophyta</taxon>
        <taxon>Tracheophyta</taxon>
        <taxon>Spermatophyta</taxon>
        <taxon>Magnoliopsida</taxon>
        <taxon>eudicotyledons</taxon>
        <taxon>Gunneridae</taxon>
        <taxon>Pentapetalae</taxon>
        <taxon>Caryophyllales</taxon>
        <taxon>Cactineae</taxon>
        <taxon>Cactaceae</taxon>
        <taxon>Cactoideae</taxon>
        <taxon>Echinocereeae</taxon>
        <taxon>Carnegiea</taxon>
    </lineage>
</organism>
<reference evidence="1" key="1">
    <citation type="submission" date="2022-04" db="EMBL/GenBank/DDBJ databases">
        <title>Carnegiea gigantea Genome sequencing and assembly v2.</title>
        <authorList>
            <person name="Copetti D."/>
            <person name="Sanderson M.J."/>
            <person name="Burquez A."/>
            <person name="Wojciechowski M.F."/>
        </authorList>
    </citation>
    <scope>NUCLEOTIDE SEQUENCE</scope>
    <source>
        <strain evidence="1">SGP5-SGP5p</strain>
        <tissue evidence="1">Aerial part</tissue>
    </source>
</reference>
<dbReference type="InterPro" id="IPR037766">
    <property type="entry name" value="FHY1"/>
</dbReference>
<keyword evidence="2" id="KW-1185">Reference proteome</keyword>
<accession>A0A9Q1GT69</accession>
<dbReference type="PANTHER" id="PTHR37723">
    <property type="entry name" value="PROTEIN FAR-RED ELONGATED HYPOCOTYL 1"/>
    <property type="match status" value="1"/>
</dbReference>
<evidence type="ECO:0000313" key="2">
    <source>
        <dbReference type="Proteomes" id="UP001153076"/>
    </source>
</evidence>
<dbReference type="GO" id="GO:0051457">
    <property type="term" value="P:maintenance of protein location in nucleus"/>
    <property type="evidence" value="ECO:0007669"/>
    <property type="project" value="TreeGrafter"/>
</dbReference>
<dbReference type="OrthoDB" id="1930763at2759"/>
<dbReference type="EMBL" id="JAKOGI010001597">
    <property type="protein sequence ID" value="KAJ8424809.1"/>
    <property type="molecule type" value="Genomic_DNA"/>
</dbReference>
<comment type="caution">
    <text evidence="1">The sequence shown here is derived from an EMBL/GenBank/DDBJ whole genome shotgun (WGS) entry which is preliminary data.</text>
</comment>
<name>A0A9Q1GT69_9CARY</name>
<dbReference type="Proteomes" id="UP001153076">
    <property type="component" value="Unassembled WGS sequence"/>
</dbReference>